<feature type="region of interest" description="Disordered" evidence="1">
    <location>
        <begin position="261"/>
        <end position="280"/>
    </location>
</feature>
<dbReference type="InterPro" id="IPR033470">
    <property type="entry name" value="FakA-like_C"/>
</dbReference>
<dbReference type="InterPro" id="IPR050270">
    <property type="entry name" value="DegV_domain_contain"/>
</dbReference>
<dbReference type="SMART" id="SM01121">
    <property type="entry name" value="Dak1_2"/>
    <property type="match status" value="1"/>
</dbReference>
<dbReference type="GO" id="GO:0006071">
    <property type="term" value="P:glycerol metabolic process"/>
    <property type="evidence" value="ECO:0007669"/>
    <property type="project" value="InterPro"/>
</dbReference>
<evidence type="ECO:0000313" key="3">
    <source>
        <dbReference type="EMBL" id="GEO35767.1"/>
    </source>
</evidence>
<dbReference type="SMART" id="SM01120">
    <property type="entry name" value="Dak2"/>
    <property type="match status" value="1"/>
</dbReference>
<dbReference type="Proteomes" id="UP000321181">
    <property type="component" value="Unassembled WGS sequence"/>
</dbReference>
<dbReference type="SUPFAM" id="SSF101473">
    <property type="entry name" value="DhaL-like"/>
    <property type="match status" value="1"/>
</dbReference>
<dbReference type="AlphaFoldDB" id="A0A512DH00"/>
<organism evidence="3 4">
    <name type="scientific">Cellulomonas aerilata</name>
    <dbReference type="NCBI Taxonomy" id="515326"/>
    <lineage>
        <taxon>Bacteria</taxon>
        <taxon>Bacillati</taxon>
        <taxon>Actinomycetota</taxon>
        <taxon>Actinomycetes</taxon>
        <taxon>Micrococcales</taxon>
        <taxon>Cellulomonadaceae</taxon>
        <taxon>Cellulomonas</taxon>
    </lineage>
</organism>
<evidence type="ECO:0000256" key="1">
    <source>
        <dbReference type="SAM" id="MobiDB-lite"/>
    </source>
</evidence>
<keyword evidence="3" id="KW-0418">Kinase</keyword>
<reference evidence="3 4" key="1">
    <citation type="submission" date="2019-07" db="EMBL/GenBank/DDBJ databases">
        <title>Whole genome shotgun sequence of Cellulomonas aerilata NBRC 106308.</title>
        <authorList>
            <person name="Hosoyama A."/>
            <person name="Uohara A."/>
            <person name="Ohji S."/>
            <person name="Ichikawa N."/>
        </authorList>
    </citation>
    <scope>NUCLEOTIDE SEQUENCE [LARGE SCALE GENOMIC DNA]</scope>
    <source>
        <strain evidence="3 4">NBRC 106308</strain>
    </source>
</reference>
<protein>
    <submittedName>
        <fullName evidence="3">Dihydroxyacetone kinase</fullName>
    </submittedName>
</protein>
<feature type="compositionally biased region" description="Gly residues" evidence="1">
    <location>
        <begin position="114"/>
        <end position="128"/>
    </location>
</feature>
<sequence>MDAGTVRAWATAAARALAGARGSIDSLNVFPVADGDTGTNLALTVAEGAEHAADAAPDAAATEVAAAFARGALRGARGNSGVIVSQYLHGFAAGLAAGGRPSGPATAGASTDATGGGSTDATGGGSTGATAGGQGLVVAGALDEAQRAARAAVARPVEGTILTAATAASAAATRVAREGGDAVATAAAAASAAREALARSTQALDVLRAAGVVDAGASGLVVMLEALAAVVRNAEVRTSEIAAVVARAGAGAGAGAAAGVASASGSPTTVGGGPQAPGHPEAAGDGELEVMFVVEPREAAEAGQARDDLAPALSARMQALGGSVAVVGGSDGWHVHVHTDRPADAIRAGADVGVLSQVVVGRLTSPDADGRDLGVVAATGATGLVADLARAGALVLVLTGAPVRARDVLRVVVDTGARHVVVLPGSPAAAAAARAATGLADVSVDVLDADDDVRVVVAVTAGAGTDVDRVGAMRDALAAVRTTTVEVPDTAAVLGAARALLDDHGGELVTVVAGADLGALAPLRADLVRALGESHPDVEVVVLAGGQPAPAAAVAVE</sequence>
<feature type="compositionally biased region" description="Low complexity" evidence="1">
    <location>
        <begin position="102"/>
        <end position="113"/>
    </location>
</feature>
<dbReference type="OrthoDB" id="9760324at2"/>
<dbReference type="InterPro" id="IPR004007">
    <property type="entry name" value="DhaL_dom"/>
</dbReference>
<dbReference type="InterPro" id="IPR048394">
    <property type="entry name" value="FakA-like_M"/>
</dbReference>
<dbReference type="Pfam" id="PF02734">
    <property type="entry name" value="Dak2"/>
    <property type="match status" value="1"/>
</dbReference>
<feature type="region of interest" description="Disordered" evidence="1">
    <location>
        <begin position="99"/>
        <end position="128"/>
    </location>
</feature>
<dbReference type="PANTHER" id="PTHR33434:SF4">
    <property type="entry name" value="PHOSPHATASE PROTEIN"/>
    <property type="match status" value="1"/>
</dbReference>
<proteinExistence type="predicted"/>
<evidence type="ECO:0000313" key="4">
    <source>
        <dbReference type="Proteomes" id="UP000321181"/>
    </source>
</evidence>
<comment type="caution">
    <text evidence="3">The sequence shown here is derived from an EMBL/GenBank/DDBJ whole genome shotgun (WGS) entry which is preliminary data.</text>
</comment>
<name>A0A512DH00_9CELL</name>
<accession>A0A512DH00</accession>
<keyword evidence="3" id="KW-0808">Transferase</keyword>
<dbReference type="EMBL" id="BJYY01000022">
    <property type="protein sequence ID" value="GEO35767.1"/>
    <property type="molecule type" value="Genomic_DNA"/>
</dbReference>
<dbReference type="PANTHER" id="PTHR33434">
    <property type="entry name" value="DEGV DOMAIN-CONTAINING PROTEIN DR_1986-RELATED"/>
    <property type="match status" value="1"/>
</dbReference>
<dbReference type="PROSITE" id="PS51480">
    <property type="entry name" value="DHAL"/>
    <property type="match status" value="1"/>
</dbReference>
<feature type="domain" description="DhaL" evidence="2">
    <location>
        <begin position="4"/>
        <end position="229"/>
    </location>
</feature>
<dbReference type="InterPro" id="IPR036117">
    <property type="entry name" value="DhaL_dom_sf"/>
</dbReference>
<evidence type="ECO:0000259" key="2">
    <source>
        <dbReference type="PROSITE" id="PS51480"/>
    </source>
</evidence>
<dbReference type="GO" id="GO:0004371">
    <property type="term" value="F:glycerone kinase activity"/>
    <property type="evidence" value="ECO:0007669"/>
    <property type="project" value="InterPro"/>
</dbReference>
<dbReference type="Pfam" id="PF21645">
    <property type="entry name" value="FakA-like_M"/>
    <property type="match status" value="1"/>
</dbReference>
<gene>
    <name evidence="3" type="ORF">CAE01nite_34920</name>
</gene>
<keyword evidence="4" id="KW-1185">Reference proteome</keyword>
<dbReference type="Gene3D" id="1.25.40.340">
    <property type="match status" value="1"/>
</dbReference>
<dbReference type="RefSeq" id="WP_146906808.1">
    <property type="nucleotide sequence ID" value="NZ_BJYY01000022.1"/>
</dbReference>